<dbReference type="EMBL" id="HACM01006763">
    <property type="protein sequence ID" value="CRZ07205.1"/>
    <property type="molecule type" value="Transcribed_RNA"/>
</dbReference>
<dbReference type="AlphaFoldDB" id="A0A0H5RF02"/>
<name>A0A0H5RF02_9EUKA</name>
<feature type="non-terminal residue" evidence="2">
    <location>
        <position position="1"/>
    </location>
</feature>
<feature type="region of interest" description="Disordered" evidence="1">
    <location>
        <begin position="37"/>
        <end position="58"/>
    </location>
</feature>
<organism evidence="2">
    <name type="scientific">Spongospora subterranea</name>
    <dbReference type="NCBI Taxonomy" id="70186"/>
    <lineage>
        <taxon>Eukaryota</taxon>
        <taxon>Sar</taxon>
        <taxon>Rhizaria</taxon>
        <taxon>Endomyxa</taxon>
        <taxon>Phytomyxea</taxon>
        <taxon>Plasmodiophorida</taxon>
        <taxon>Plasmodiophoridae</taxon>
        <taxon>Spongospora</taxon>
    </lineage>
</organism>
<evidence type="ECO:0000256" key="1">
    <source>
        <dbReference type="SAM" id="MobiDB-lite"/>
    </source>
</evidence>
<feature type="compositionally biased region" description="Basic and acidic residues" evidence="1">
    <location>
        <begin position="39"/>
        <end position="48"/>
    </location>
</feature>
<accession>A0A0H5RF02</accession>
<sequence length="114" mass="12863">QRNERDTRQSTRSRLPIEKFSPSFTVQTPVATLTSSPLDKNELADRYPRPPLDGLTASSIPIPSSLREALTSEYAGYWFDAAHTELKTLHKFGTFQLSKLPEDEKQLIVNSCLL</sequence>
<proteinExistence type="predicted"/>
<dbReference type="EMBL" id="HACM01006762">
    <property type="protein sequence ID" value="CRZ07204.1"/>
    <property type="molecule type" value="Transcribed_RNA"/>
</dbReference>
<reference evidence="2" key="1">
    <citation type="submission" date="2015-04" db="EMBL/GenBank/DDBJ databases">
        <title>The genome sequence of the plant pathogenic Rhizarian Plasmodiophora brassicae reveals insights in its biotrophic life cycle and the origin of chitin synthesis.</title>
        <authorList>
            <person name="Schwelm A."/>
            <person name="Fogelqvist J."/>
            <person name="Knaust A."/>
            <person name="Julke S."/>
            <person name="Lilja T."/>
            <person name="Dhandapani V."/>
            <person name="Bonilla-Rosso G."/>
            <person name="Karlsson M."/>
            <person name="Shevchenko A."/>
            <person name="Choi S.R."/>
            <person name="Kim H.G."/>
            <person name="Park J.Y."/>
            <person name="Lim Y.P."/>
            <person name="Ludwig-Muller J."/>
            <person name="Dixelius C."/>
        </authorList>
    </citation>
    <scope>NUCLEOTIDE SEQUENCE</scope>
    <source>
        <tissue evidence="2">Potato root galls</tissue>
    </source>
</reference>
<protein>
    <submittedName>
        <fullName evidence="2">Uncharacterized protein</fullName>
    </submittedName>
</protein>
<evidence type="ECO:0000313" key="2">
    <source>
        <dbReference type="EMBL" id="CRZ07204.1"/>
    </source>
</evidence>